<reference evidence="2" key="1">
    <citation type="submission" date="2023-06" db="EMBL/GenBank/DDBJ databases">
        <title>Genome-scale phylogeny and comparative genomics of the fungal order Sordariales.</title>
        <authorList>
            <consortium name="Lawrence Berkeley National Laboratory"/>
            <person name="Hensen N."/>
            <person name="Bonometti L."/>
            <person name="Westerberg I."/>
            <person name="Brannstrom I.O."/>
            <person name="Guillou S."/>
            <person name="Cros-Aarteil S."/>
            <person name="Calhoun S."/>
            <person name="Haridas S."/>
            <person name="Kuo A."/>
            <person name="Mondo S."/>
            <person name="Pangilinan J."/>
            <person name="Riley R."/>
            <person name="LaButti K."/>
            <person name="Andreopoulos B."/>
            <person name="Lipzen A."/>
            <person name="Chen C."/>
            <person name="Yanf M."/>
            <person name="Daum C."/>
            <person name="Ng V."/>
            <person name="Clum A."/>
            <person name="Steindorff A."/>
            <person name="Ohm R."/>
            <person name="Martin F."/>
            <person name="Silar P."/>
            <person name="Natvig D."/>
            <person name="Lalanne C."/>
            <person name="Gautier V."/>
            <person name="Ament-velasquez S.L."/>
            <person name="Kruys A."/>
            <person name="Hutchinson M.I."/>
            <person name="Powell A.J."/>
            <person name="Barry K."/>
            <person name="Miller A.N."/>
            <person name="Grigoriev I.V."/>
            <person name="Debuchy R."/>
            <person name="Gladieux P."/>
            <person name="Thoren M.H."/>
            <person name="Johannesson H."/>
        </authorList>
    </citation>
    <scope>NUCLEOTIDE SEQUENCE</scope>
    <source>
        <strain evidence="2">SMH2392-1A</strain>
    </source>
</reference>
<keyword evidence="3" id="KW-1185">Reference proteome</keyword>
<sequence length="576" mass="64770">MASVTTTTAYKPTLTRPSDWPAWYNSLKKVANDRELLDTVDINNNDWLPLIKQMQSWRSFESERREKKSYEREIDLVREVKEWIRTNTAATYMNLAESDRATLKDIVCSQEARKVVVTRQVALAVAGTYNANWMNTVVMKSAEAELKGSEQDLPYYANAFRLVCEVEPSRSNSAFSTFNGKPEGDRPTYTCPCRPDAAFHKPEKEEGQAPDLAEKARLCPGAVEEALVERPGREDQERHHRREERLVKTATMITMINALNYGPHPLSRSVIFDTGASIHVVNSKAMLVPGTFTPSTGDDSVQVGDSHLAIDGRGTWVIKKILNGPEGKNTLDLTLSNVAVITGFHVNIVSSVILKRKADMWYHGFDNTVRFGPSERNKVITSLIVMYDLLVIQYNDISSCFTVLKSSLPKNFASWLTHKYFTNRSHNERRLLRIPAFTGSTAVILLGLKLVFGLELELFVKLKDQHVEALKKMLREAGAHGKPASLPKPFCSWDFSLSSRTRSEVGDEMHTAQENQRRRVRRAIEFYMATKDTKIGSSEGNGWLVMDEPALEEEGSKGPATSGVSKSFLPRCASYH</sequence>
<evidence type="ECO:0000313" key="3">
    <source>
        <dbReference type="Proteomes" id="UP001172101"/>
    </source>
</evidence>
<dbReference type="GeneID" id="85330454"/>
<dbReference type="EMBL" id="JAUIRO010000007">
    <property type="protein sequence ID" value="KAK0706404.1"/>
    <property type="molecule type" value="Genomic_DNA"/>
</dbReference>
<comment type="caution">
    <text evidence="2">The sequence shown here is derived from an EMBL/GenBank/DDBJ whole genome shotgun (WGS) entry which is preliminary data.</text>
</comment>
<dbReference type="RefSeq" id="XP_060291498.1">
    <property type="nucleotide sequence ID" value="XM_060447184.1"/>
</dbReference>
<proteinExistence type="predicted"/>
<evidence type="ECO:0008006" key="4">
    <source>
        <dbReference type="Google" id="ProtNLM"/>
    </source>
</evidence>
<feature type="region of interest" description="Disordered" evidence="1">
    <location>
        <begin position="552"/>
        <end position="576"/>
    </location>
</feature>
<gene>
    <name evidence="2" type="ORF">B0T26DRAFT_806186</name>
</gene>
<evidence type="ECO:0000256" key="1">
    <source>
        <dbReference type="SAM" id="MobiDB-lite"/>
    </source>
</evidence>
<dbReference type="Proteomes" id="UP001172101">
    <property type="component" value="Unassembled WGS sequence"/>
</dbReference>
<accession>A0AA39ZZS6</accession>
<organism evidence="2 3">
    <name type="scientific">Lasiosphaeria miniovina</name>
    <dbReference type="NCBI Taxonomy" id="1954250"/>
    <lineage>
        <taxon>Eukaryota</taxon>
        <taxon>Fungi</taxon>
        <taxon>Dikarya</taxon>
        <taxon>Ascomycota</taxon>
        <taxon>Pezizomycotina</taxon>
        <taxon>Sordariomycetes</taxon>
        <taxon>Sordariomycetidae</taxon>
        <taxon>Sordariales</taxon>
        <taxon>Lasiosphaeriaceae</taxon>
        <taxon>Lasiosphaeria</taxon>
    </lineage>
</organism>
<dbReference type="AlphaFoldDB" id="A0AA39ZZS6"/>
<evidence type="ECO:0000313" key="2">
    <source>
        <dbReference type="EMBL" id="KAK0706404.1"/>
    </source>
</evidence>
<name>A0AA39ZZS6_9PEZI</name>
<protein>
    <recommendedName>
        <fullName evidence="4">Polyprotein</fullName>
    </recommendedName>
</protein>